<dbReference type="Pfam" id="PF07006">
    <property type="entry name" value="DUF1310"/>
    <property type="match status" value="1"/>
</dbReference>
<comment type="caution">
    <text evidence="2">The sequence shown here is derived from an EMBL/GenBank/DDBJ whole genome shotgun (WGS) entry which is preliminary data.</text>
</comment>
<organism evidence="2 3">
    <name type="scientific">Abiotrophia defectiva ATCC 49176</name>
    <dbReference type="NCBI Taxonomy" id="592010"/>
    <lineage>
        <taxon>Bacteria</taxon>
        <taxon>Bacillati</taxon>
        <taxon>Bacillota</taxon>
        <taxon>Bacilli</taxon>
        <taxon>Lactobacillales</taxon>
        <taxon>Aerococcaceae</taxon>
        <taxon>Abiotrophia</taxon>
    </lineage>
</organism>
<keyword evidence="3" id="KW-1185">Reference proteome</keyword>
<name>W1Q477_ABIDE</name>
<keyword evidence="1" id="KW-0472">Membrane</keyword>
<keyword evidence="1" id="KW-1133">Transmembrane helix</keyword>
<reference evidence="2" key="1">
    <citation type="submission" date="2013-06" db="EMBL/GenBank/DDBJ databases">
        <authorList>
            <person name="Weinstock G."/>
            <person name="Sodergren E."/>
            <person name="Clifton S."/>
            <person name="Fulton L."/>
            <person name="Fulton B."/>
            <person name="Courtney L."/>
            <person name="Fronick C."/>
            <person name="Harrison M."/>
            <person name="Strong C."/>
            <person name="Farmer C."/>
            <person name="Delahaunty K."/>
            <person name="Markovic C."/>
            <person name="Hall O."/>
            <person name="Minx P."/>
            <person name="Tomlinson C."/>
            <person name="Mitreva M."/>
            <person name="Nelson J."/>
            <person name="Hou S."/>
            <person name="Wollam A."/>
            <person name="Pepin K.H."/>
            <person name="Johnson M."/>
            <person name="Bhonagiri V."/>
            <person name="Nash W.E."/>
            <person name="Warren W."/>
            <person name="Chinwalla A."/>
            <person name="Mardis E.R."/>
            <person name="Wilson R.K."/>
        </authorList>
    </citation>
    <scope>NUCLEOTIDE SEQUENCE [LARGE SCALE GENOMIC DNA]</scope>
    <source>
        <strain evidence="2">ATCC 49176</strain>
    </source>
</reference>
<sequence length="160" mass="18011">MEAGGTRPLFAYRVYNEIGTDRMDNMDKKRKSLLKGYKITFAALAIGMSLLYGGIAVHHYIVHSRAVEIAKRPGVAQSLEKALIKLDSKAFRQDGIIQSYEIQFDQSGFTPANWLEVNLEINQNPDLSINAQIKYDTLKDEYEIGPMTISQKLSKLLKGN</sequence>
<evidence type="ECO:0000256" key="1">
    <source>
        <dbReference type="SAM" id="Phobius"/>
    </source>
</evidence>
<feature type="transmembrane region" description="Helical" evidence="1">
    <location>
        <begin position="39"/>
        <end position="61"/>
    </location>
</feature>
<proteinExistence type="predicted"/>
<evidence type="ECO:0000313" key="3">
    <source>
        <dbReference type="Proteomes" id="UP000019050"/>
    </source>
</evidence>
<dbReference type="InterPro" id="IPR010738">
    <property type="entry name" value="DUF1310"/>
</dbReference>
<protein>
    <recommendedName>
        <fullName evidence="4">DUF1310 family protein</fullName>
    </recommendedName>
</protein>
<gene>
    <name evidence="2" type="ORF">GCWU000182_000766</name>
</gene>
<dbReference type="AlphaFoldDB" id="W1Q477"/>
<dbReference type="HOGENOM" id="CLU_1648395_0_0_9"/>
<accession>W1Q477</accession>
<keyword evidence="1" id="KW-0812">Transmembrane</keyword>
<evidence type="ECO:0000313" key="2">
    <source>
        <dbReference type="EMBL" id="ESK66032.1"/>
    </source>
</evidence>
<dbReference type="EMBL" id="ACIN03000004">
    <property type="protein sequence ID" value="ESK66032.1"/>
    <property type="molecule type" value="Genomic_DNA"/>
</dbReference>
<dbReference type="Proteomes" id="UP000019050">
    <property type="component" value="Unassembled WGS sequence"/>
</dbReference>
<evidence type="ECO:0008006" key="4">
    <source>
        <dbReference type="Google" id="ProtNLM"/>
    </source>
</evidence>